<dbReference type="Gene3D" id="3.90.930.12">
    <property type="entry name" value="Ribosomal protein L6, alpha-beta domain"/>
    <property type="match status" value="2"/>
</dbReference>
<dbReference type="GO" id="GO:0019843">
    <property type="term" value="F:rRNA binding"/>
    <property type="evidence" value="ECO:0007669"/>
    <property type="project" value="UniProtKB-UniRule"/>
</dbReference>
<dbReference type="PANTHER" id="PTHR11655:SF14">
    <property type="entry name" value="LARGE RIBOSOMAL SUBUNIT PROTEIN UL6M"/>
    <property type="match status" value="1"/>
</dbReference>
<reference evidence="8 9" key="1">
    <citation type="submission" date="2016-10" db="EMBL/GenBank/DDBJ databases">
        <authorList>
            <person name="de Groot N.N."/>
        </authorList>
    </citation>
    <scope>NUCLEOTIDE SEQUENCE [LARGE SCALE GENOMIC DNA]</scope>
    <source>
        <strain evidence="8 9">DSM 27842</strain>
    </source>
</reference>
<sequence>MSRIGKRPVELPSGVSAAISGQTVEIKGPKDTQSFTATDDVTLKMEDNTITVTPRGSSKRARQQWGMSRTVIANIVQGVSQGFKKELEINGVGYRAQMQGNTLKLALGLSHDVNFDVPEGVTVTAPKPTEIVIEGTNSQLVGQVAANIRDWRPPEPYKGKGIKYKDEYIFRKEGKKK</sequence>
<dbReference type="InterPro" id="IPR036789">
    <property type="entry name" value="Ribosomal_uL6-like_a/b-dom_sf"/>
</dbReference>
<dbReference type="EMBL" id="FODS01000030">
    <property type="protein sequence ID" value="SEP15797.1"/>
    <property type="molecule type" value="Genomic_DNA"/>
</dbReference>
<evidence type="ECO:0000256" key="3">
    <source>
        <dbReference type="ARBA" id="ARBA00023274"/>
    </source>
</evidence>
<dbReference type="InterPro" id="IPR019906">
    <property type="entry name" value="Ribosomal_uL6_bac-type"/>
</dbReference>
<dbReference type="PROSITE" id="PS00525">
    <property type="entry name" value="RIBOSOMAL_L6_1"/>
    <property type="match status" value="1"/>
</dbReference>
<keyword evidence="9" id="KW-1185">Reference proteome</keyword>
<dbReference type="InterPro" id="IPR002358">
    <property type="entry name" value="Ribosomal_uL6_CS"/>
</dbReference>
<keyword evidence="4 6" id="KW-0699">rRNA-binding</keyword>
<dbReference type="HAMAP" id="MF_01365_B">
    <property type="entry name" value="Ribosomal_uL6_B"/>
    <property type="match status" value="1"/>
</dbReference>
<dbReference type="GO" id="GO:0003735">
    <property type="term" value="F:structural constituent of ribosome"/>
    <property type="evidence" value="ECO:0007669"/>
    <property type="project" value="UniProtKB-UniRule"/>
</dbReference>
<dbReference type="Proteomes" id="UP000198893">
    <property type="component" value="Unassembled WGS sequence"/>
</dbReference>
<dbReference type="InterPro" id="IPR020040">
    <property type="entry name" value="Ribosomal_uL6_a/b-dom"/>
</dbReference>
<keyword evidence="4 6" id="KW-0694">RNA-binding</keyword>
<gene>
    <name evidence="4" type="primary">rplF</name>
    <name evidence="8" type="ORF">SAMN04490248_13031</name>
</gene>
<dbReference type="OrthoDB" id="9805007at2"/>
<dbReference type="InterPro" id="IPR000702">
    <property type="entry name" value="Ribosomal_uL6-like"/>
</dbReference>
<dbReference type="NCBIfam" id="TIGR03654">
    <property type="entry name" value="L6_bact"/>
    <property type="match status" value="1"/>
</dbReference>
<proteinExistence type="inferred from homology"/>
<dbReference type="STRING" id="569882.SAMN04490248_13031"/>
<comment type="subunit">
    <text evidence="4">Part of the 50S ribosomal subunit.</text>
</comment>
<dbReference type="PANTHER" id="PTHR11655">
    <property type="entry name" value="60S/50S RIBOSOMAL PROTEIN L6/L9"/>
    <property type="match status" value="1"/>
</dbReference>
<evidence type="ECO:0000256" key="5">
    <source>
        <dbReference type="RuleBase" id="RU003869"/>
    </source>
</evidence>
<comment type="function">
    <text evidence="4 6">This protein binds to the 23S rRNA, and is important in its secondary structure. It is located near the subunit interface in the base of the L7/L12 stalk, and near the tRNA binding site of the peptidyltransferase center.</text>
</comment>
<feature type="domain" description="Large ribosomal subunit protein uL6 alpha-beta" evidence="7">
    <location>
        <begin position="12"/>
        <end position="82"/>
    </location>
</feature>
<feature type="domain" description="Large ribosomal subunit protein uL6 alpha-beta" evidence="7">
    <location>
        <begin position="91"/>
        <end position="164"/>
    </location>
</feature>
<organism evidence="8 9">
    <name type="scientific">Salinihabitans flavidus</name>
    <dbReference type="NCBI Taxonomy" id="569882"/>
    <lineage>
        <taxon>Bacteria</taxon>
        <taxon>Pseudomonadati</taxon>
        <taxon>Pseudomonadota</taxon>
        <taxon>Alphaproteobacteria</taxon>
        <taxon>Rhodobacterales</taxon>
        <taxon>Roseobacteraceae</taxon>
        <taxon>Salinihabitans</taxon>
    </lineage>
</organism>
<dbReference type="AlphaFoldDB" id="A0A1H8VKR2"/>
<dbReference type="PIRSF" id="PIRSF002162">
    <property type="entry name" value="Ribosomal_L6"/>
    <property type="match status" value="1"/>
</dbReference>
<protein>
    <recommendedName>
        <fullName evidence="4">Large ribosomal subunit protein uL6</fullName>
    </recommendedName>
</protein>
<dbReference type="GO" id="GO:0002181">
    <property type="term" value="P:cytoplasmic translation"/>
    <property type="evidence" value="ECO:0007669"/>
    <property type="project" value="TreeGrafter"/>
</dbReference>
<evidence type="ECO:0000256" key="2">
    <source>
        <dbReference type="ARBA" id="ARBA00022980"/>
    </source>
</evidence>
<evidence type="ECO:0000313" key="8">
    <source>
        <dbReference type="EMBL" id="SEP15797.1"/>
    </source>
</evidence>
<dbReference type="FunFam" id="3.90.930.12:FF:000001">
    <property type="entry name" value="50S ribosomal protein L6"/>
    <property type="match status" value="1"/>
</dbReference>
<evidence type="ECO:0000313" key="9">
    <source>
        <dbReference type="Proteomes" id="UP000198893"/>
    </source>
</evidence>
<keyword evidence="2 4" id="KW-0689">Ribosomal protein</keyword>
<comment type="similarity">
    <text evidence="1 4 5">Belongs to the universal ribosomal protein uL6 family.</text>
</comment>
<evidence type="ECO:0000259" key="7">
    <source>
        <dbReference type="Pfam" id="PF00347"/>
    </source>
</evidence>
<dbReference type="PRINTS" id="PR00059">
    <property type="entry name" value="RIBOSOMALL6"/>
</dbReference>
<accession>A0A1H8VKR2</accession>
<evidence type="ECO:0000256" key="1">
    <source>
        <dbReference type="ARBA" id="ARBA00009356"/>
    </source>
</evidence>
<dbReference type="RefSeq" id="WP_093120287.1">
    <property type="nucleotide sequence ID" value="NZ_FODS01000030.1"/>
</dbReference>
<dbReference type="SUPFAM" id="SSF56053">
    <property type="entry name" value="Ribosomal protein L6"/>
    <property type="match status" value="2"/>
</dbReference>
<evidence type="ECO:0000256" key="4">
    <source>
        <dbReference type="HAMAP-Rule" id="MF_01365"/>
    </source>
</evidence>
<name>A0A1H8VKR2_9RHOB</name>
<keyword evidence="3 4" id="KW-0687">Ribonucleoprotein</keyword>
<dbReference type="Pfam" id="PF00347">
    <property type="entry name" value="Ribosomal_L6"/>
    <property type="match status" value="2"/>
</dbReference>
<dbReference type="GO" id="GO:0022625">
    <property type="term" value="C:cytosolic large ribosomal subunit"/>
    <property type="evidence" value="ECO:0007669"/>
    <property type="project" value="UniProtKB-UniRule"/>
</dbReference>
<evidence type="ECO:0000256" key="6">
    <source>
        <dbReference type="RuleBase" id="RU003870"/>
    </source>
</evidence>